<dbReference type="RefSeq" id="WP_308459578.1">
    <property type="nucleotide sequence ID" value="NZ_JAJEPS010000010.1"/>
</dbReference>
<accession>A0AAE3A910</accession>
<sequence>MKKCKVKLEDIINEYPELDYPELCAQVAQLIDSGALLPVKCAKNNGRKPALPLRFWKLEEEPDFTEIYEELKYKYHPLINTSYYRTHPELYEADRSKLQLLSNYLKDHSDLLAVEETMNERSFEIFHREKFFQREGGLEFCRKAGIEAEKLSFYETSEPLSYYSCSKQSPQNILIIENKDTFFDIRQCMNKGSNRILGTEFGTVIYGAGKGIWKTFADYVNGAENYFLEDNTLFYFGDLDYEGILIYEHLIAQNWNPRTDRAGEKRSDMAWTVDIQLFMSAYEKMLDKALKIGFNNLPDMKEKQNANIGTAFLKTFNTVCRSQIEEILNSGKYIPQEILNEHDW</sequence>
<dbReference type="InterPro" id="IPR024534">
    <property type="entry name" value="JetD_C"/>
</dbReference>
<dbReference type="Proteomes" id="UP001198220">
    <property type="component" value="Unassembled WGS sequence"/>
</dbReference>
<dbReference type="AlphaFoldDB" id="A0AAE3A910"/>
<gene>
    <name evidence="2" type="ORF">LKD36_10675</name>
</gene>
<feature type="domain" description="Wadjet protein JetD C-terminal" evidence="1">
    <location>
        <begin position="157"/>
        <end position="251"/>
    </location>
</feature>
<organism evidence="2 3">
    <name type="scientific">Hominiventricola filiformis</name>
    <dbReference type="NCBI Taxonomy" id="2885352"/>
    <lineage>
        <taxon>Bacteria</taxon>
        <taxon>Bacillati</taxon>
        <taxon>Bacillota</taxon>
        <taxon>Clostridia</taxon>
        <taxon>Lachnospirales</taxon>
        <taxon>Lachnospiraceae</taxon>
        <taxon>Hominiventricola</taxon>
    </lineage>
</organism>
<keyword evidence="3" id="KW-1185">Reference proteome</keyword>
<name>A0AAE3A910_9FIRM</name>
<dbReference type="EMBL" id="JAJEPS010000010">
    <property type="protein sequence ID" value="MCC2126642.1"/>
    <property type="molecule type" value="Genomic_DNA"/>
</dbReference>
<evidence type="ECO:0000259" key="1">
    <source>
        <dbReference type="Pfam" id="PF09983"/>
    </source>
</evidence>
<protein>
    <submittedName>
        <fullName evidence="2">DUF2220 domain-containing protein</fullName>
    </submittedName>
</protein>
<comment type="caution">
    <text evidence="2">The sequence shown here is derived from an EMBL/GenBank/DDBJ whole genome shotgun (WGS) entry which is preliminary data.</text>
</comment>
<evidence type="ECO:0000313" key="3">
    <source>
        <dbReference type="Proteomes" id="UP001198220"/>
    </source>
</evidence>
<proteinExistence type="predicted"/>
<reference evidence="2 3" key="1">
    <citation type="submission" date="2021-10" db="EMBL/GenBank/DDBJ databases">
        <title>Anaerobic single-cell dispensing facilitates the cultivation of human gut bacteria.</title>
        <authorList>
            <person name="Afrizal A."/>
        </authorList>
    </citation>
    <scope>NUCLEOTIDE SEQUENCE [LARGE SCALE GENOMIC DNA]</scope>
    <source>
        <strain evidence="2 3">CLA-AA-H276</strain>
    </source>
</reference>
<evidence type="ECO:0000313" key="2">
    <source>
        <dbReference type="EMBL" id="MCC2126642.1"/>
    </source>
</evidence>
<dbReference type="Pfam" id="PF09983">
    <property type="entry name" value="JetD_C"/>
    <property type="match status" value="1"/>
</dbReference>